<dbReference type="EMBL" id="JAZBJZ010000109">
    <property type="protein sequence ID" value="MEE3719054.1"/>
    <property type="molecule type" value="Genomic_DNA"/>
</dbReference>
<dbReference type="InterPro" id="IPR002549">
    <property type="entry name" value="AI-2E-like"/>
</dbReference>
<dbReference type="AlphaFoldDB" id="A0AAW9Q591"/>
<evidence type="ECO:0000256" key="1">
    <source>
        <dbReference type="ARBA" id="ARBA00004141"/>
    </source>
</evidence>
<organism evidence="7 8">
    <name type="scientific">Tumidithrix elongata BACA0141</name>
    <dbReference type="NCBI Taxonomy" id="2716417"/>
    <lineage>
        <taxon>Bacteria</taxon>
        <taxon>Bacillati</taxon>
        <taxon>Cyanobacteriota</taxon>
        <taxon>Cyanophyceae</taxon>
        <taxon>Pseudanabaenales</taxon>
        <taxon>Pseudanabaenaceae</taxon>
        <taxon>Tumidithrix</taxon>
        <taxon>Tumidithrix elongata</taxon>
    </lineage>
</organism>
<evidence type="ECO:0000256" key="2">
    <source>
        <dbReference type="ARBA" id="ARBA00009773"/>
    </source>
</evidence>
<dbReference type="PANTHER" id="PTHR21716">
    <property type="entry name" value="TRANSMEMBRANE PROTEIN"/>
    <property type="match status" value="1"/>
</dbReference>
<sequence length="362" mass="38791">MATDNPLLKRLNFWLIFPLIILNGWLVLKTFQFFQPIASILITAAILAFLLNFAVQLLVSRGAKRSNAVILVFLLALSIFIGVGITVVPIAIGQLSELVKRLPSWLDSGAFQLTALQAWADSQNIRVDLSGIAIQITDRLSGQLQTFAGKTLGIALDTVGSAVNVLLTLVLAFYFLSNGDRIWQGIFQWLPTHLGTQVQTSLRQNFQNYYVGQATVGTLNGICLTLAFLLLDVPFGILFGFGVGLTSLIPFGGAFTIGLVTLLLVLDNFWLGIKFLITAVAVDQIISNLVAPRILGNLTGLNPAWILVSLLLGLQLGGPLGLVIAVPIASAIKGVTDSLRAEQSAEKALQGSSPAPEQVAPH</sequence>
<keyword evidence="5 6" id="KW-0472">Membrane</keyword>
<proteinExistence type="inferred from homology"/>
<evidence type="ECO:0000256" key="5">
    <source>
        <dbReference type="ARBA" id="ARBA00023136"/>
    </source>
</evidence>
<feature type="transmembrane region" description="Helical" evidence="6">
    <location>
        <begin position="37"/>
        <end position="59"/>
    </location>
</feature>
<comment type="caution">
    <text evidence="7">The sequence shown here is derived from an EMBL/GenBank/DDBJ whole genome shotgun (WGS) entry which is preliminary data.</text>
</comment>
<comment type="subcellular location">
    <subcellularLocation>
        <location evidence="1">Membrane</location>
        <topology evidence="1">Multi-pass membrane protein</topology>
    </subcellularLocation>
</comment>
<dbReference type="GO" id="GO:0055085">
    <property type="term" value="P:transmembrane transport"/>
    <property type="evidence" value="ECO:0007669"/>
    <property type="project" value="TreeGrafter"/>
</dbReference>
<evidence type="ECO:0000256" key="3">
    <source>
        <dbReference type="ARBA" id="ARBA00022692"/>
    </source>
</evidence>
<evidence type="ECO:0000256" key="4">
    <source>
        <dbReference type="ARBA" id="ARBA00022989"/>
    </source>
</evidence>
<evidence type="ECO:0000313" key="7">
    <source>
        <dbReference type="EMBL" id="MEE3719054.1"/>
    </source>
</evidence>
<feature type="transmembrane region" description="Helical" evidence="6">
    <location>
        <begin position="154"/>
        <end position="176"/>
    </location>
</feature>
<dbReference type="PANTHER" id="PTHR21716:SF66">
    <property type="entry name" value="TRANSPORT PROTEIN SLL0063-RELATED"/>
    <property type="match status" value="1"/>
</dbReference>
<dbReference type="GO" id="GO:0016020">
    <property type="term" value="C:membrane"/>
    <property type="evidence" value="ECO:0007669"/>
    <property type="project" value="UniProtKB-SubCell"/>
</dbReference>
<protein>
    <submittedName>
        <fullName evidence="7">AI-2E family transporter</fullName>
    </submittedName>
</protein>
<feature type="transmembrane region" description="Helical" evidence="6">
    <location>
        <begin position="71"/>
        <end position="92"/>
    </location>
</feature>
<feature type="transmembrane region" description="Helical" evidence="6">
    <location>
        <begin position="237"/>
        <end position="266"/>
    </location>
</feature>
<dbReference type="Proteomes" id="UP001333818">
    <property type="component" value="Unassembled WGS sequence"/>
</dbReference>
<feature type="transmembrane region" description="Helical" evidence="6">
    <location>
        <begin position="273"/>
        <end position="291"/>
    </location>
</feature>
<feature type="transmembrane region" description="Helical" evidence="6">
    <location>
        <begin position="209"/>
        <end position="231"/>
    </location>
</feature>
<comment type="similarity">
    <text evidence="2">Belongs to the autoinducer-2 exporter (AI-2E) (TC 2.A.86) family.</text>
</comment>
<keyword evidence="3 6" id="KW-0812">Transmembrane</keyword>
<feature type="transmembrane region" description="Helical" evidence="6">
    <location>
        <begin position="303"/>
        <end position="332"/>
    </location>
</feature>
<keyword evidence="4 6" id="KW-1133">Transmembrane helix</keyword>
<evidence type="ECO:0000313" key="8">
    <source>
        <dbReference type="Proteomes" id="UP001333818"/>
    </source>
</evidence>
<feature type="transmembrane region" description="Helical" evidence="6">
    <location>
        <begin position="12"/>
        <end position="31"/>
    </location>
</feature>
<dbReference type="Pfam" id="PF01594">
    <property type="entry name" value="AI-2E_transport"/>
    <property type="match status" value="1"/>
</dbReference>
<reference evidence="7" key="1">
    <citation type="submission" date="2024-01" db="EMBL/GenBank/DDBJ databases">
        <title>Bank of Algae and Cyanobacteria of the Azores (BACA) strain genomes.</title>
        <authorList>
            <person name="Luz R."/>
            <person name="Cordeiro R."/>
            <person name="Fonseca A."/>
            <person name="Goncalves V."/>
        </authorList>
    </citation>
    <scope>NUCLEOTIDE SEQUENCE</scope>
    <source>
        <strain evidence="7">BACA0141</strain>
    </source>
</reference>
<accession>A0AAW9Q591</accession>
<name>A0AAW9Q591_9CYAN</name>
<evidence type="ECO:0000256" key="6">
    <source>
        <dbReference type="SAM" id="Phobius"/>
    </source>
</evidence>
<dbReference type="RefSeq" id="WP_330485490.1">
    <property type="nucleotide sequence ID" value="NZ_JAZBJZ010000109.1"/>
</dbReference>
<keyword evidence="8" id="KW-1185">Reference proteome</keyword>
<gene>
    <name evidence="7" type="ORF">V2H45_20115</name>
</gene>